<gene>
    <name evidence="1" type="primary">Necator_chrIV.g15511</name>
    <name evidence="1" type="ORF">RB195_002216</name>
</gene>
<sequence length="101" mass="11450">MTALRTWETTASKKEIEKAIHNFYPDLSDHYFQLPPHHVMEDGHVIPEVLFSKVRHVTISVKNRTSPGLDRIKSDHLINQSPVLQHTGEALHSLSVGMQSS</sequence>
<accession>A0ABR1DHZ8</accession>
<dbReference type="EMBL" id="JAVFWL010000004">
    <property type="protein sequence ID" value="KAK6750092.1"/>
    <property type="molecule type" value="Genomic_DNA"/>
</dbReference>
<reference evidence="1 2" key="1">
    <citation type="submission" date="2023-08" db="EMBL/GenBank/DDBJ databases">
        <title>A Necator americanus chromosomal reference genome.</title>
        <authorList>
            <person name="Ilik V."/>
            <person name="Petrzelkova K.J."/>
            <person name="Pardy F."/>
            <person name="Fuh T."/>
            <person name="Niatou-Singa F.S."/>
            <person name="Gouil Q."/>
            <person name="Baker L."/>
            <person name="Ritchie M.E."/>
            <person name="Jex A.R."/>
            <person name="Gazzola D."/>
            <person name="Li H."/>
            <person name="Toshio Fujiwara R."/>
            <person name="Zhan B."/>
            <person name="Aroian R.V."/>
            <person name="Pafco B."/>
            <person name="Schwarz E.M."/>
        </authorList>
    </citation>
    <scope>NUCLEOTIDE SEQUENCE [LARGE SCALE GENOMIC DNA]</scope>
    <source>
        <strain evidence="1 2">Aroian</strain>
        <tissue evidence="1">Whole animal</tissue>
    </source>
</reference>
<organism evidence="1 2">
    <name type="scientific">Necator americanus</name>
    <name type="common">Human hookworm</name>
    <dbReference type="NCBI Taxonomy" id="51031"/>
    <lineage>
        <taxon>Eukaryota</taxon>
        <taxon>Metazoa</taxon>
        <taxon>Ecdysozoa</taxon>
        <taxon>Nematoda</taxon>
        <taxon>Chromadorea</taxon>
        <taxon>Rhabditida</taxon>
        <taxon>Rhabditina</taxon>
        <taxon>Rhabditomorpha</taxon>
        <taxon>Strongyloidea</taxon>
        <taxon>Ancylostomatidae</taxon>
        <taxon>Bunostominae</taxon>
        <taxon>Necator</taxon>
    </lineage>
</organism>
<keyword evidence="2" id="KW-1185">Reference proteome</keyword>
<protein>
    <submittedName>
        <fullName evidence="1">Uncharacterized protein</fullName>
    </submittedName>
</protein>
<dbReference type="Proteomes" id="UP001303046">
    <property type="component" value="Unassembled WGS sequence"/>
</dbReference>
<comment type="caution">
    <text evidence="1">The sequence shown here is derived from an EMBL/GenBank/DDBJ whole genome shotgun (WGS) entry which is preliminary data.</text>
</comment>
<proteinExistence type="predicted"/>
<evidence type="ECO:0000313" key="1">
    <source>
        <dbReference type="EMBL" id="KAK6750092.1"/>
    </source>
</evidence>
<name>A0ABR1DHZ8_NECAM</name>
<evidence type="ECO:0000313" key="2">
    <source>
        <dbReference type="Proteomes" id="UP001303046"/>
    </source>
</evidence>